<dbReference type="EMBL" id="LAZR01001007">
    <property type="protein sequence ID" value="KKN52735.1"/>
    <property type="molecule type" value="Genomic_DNA"/>
</dbReference>
<proteinExistence type="predicted"/>
<evidence type="ECO:0000256" key="1">
    <source>
        <dbReference type="SAM" id="Coils"/>
    </source>
</evidence>
<comment type="caution">
    <text evidence="3">The sequence shown here is derived from an EMBL/GenBank/DDBJ whole genome shotgun (WGS) entry which is preliminary data.</text>
</comment>
<organism evidence="3">
    <name type="scientific">marine sediment metagenome</name>
    <dbReference type="NCBI Taxonomy" id="412755"/>
    <lineage>
        <taxon>unclassified sequences</taxon>
        <taxon>metagenomes</taxon>
        <taxon>ecological metagenomes</taxon>
    </lineage>
</organism>
<dbReference type="Pfam" id="PF10145">
    <property type="entry name" value="PhageMin_Tail"/>
    <property type="match status" value="1"/>
</dbReference>
<sequence length="1222" mass="131139">KLSGVLYGKEQLTGKALELAEKGGFTVEDLKRVDNYANQYKILRFETKEATGVQNKMNIAVTKHGKVLISTQNRFRTFTSSIIRNYVEVLKWTIAITAIYGPMRKMQELVELAIKNETELVNVAIILGDSHKSLSAIFNDAAKAAAATGESIEGVLEGYTLAYRATGRITDANERARVSQKLLIDSLVLSKLSTLDQATASDTLVGALLQVGLSLDQGEVLLNKWVAVTKVANVDLKTLAESFAITSTSARNAGIDIDELNGIIAAVAETTSLSASESGNAVRAFIAGIQTQGAQREMNNLGIATKTLEGEARDFLDIMKDIRAVFDAGLVDESQMNAIALALGGRGARRQAQVATFLENLERVSEVAAASSKAQDDAYGALDMKLDTVETSLTQLGNAFQSLAQGMGEEGGVLDILKTMLSLSTSLVETLTKVTETFGKLTPLLAMGGILSAYGAAQPLGLFTRFGGLQGVGTSLGRRALQGGGRLGGAIGGRFGTGQAGAQAFGSSFEKRAPQIGAAMAVGLIAGTNAIQGEWEDFYGNVFGGALGFMVGGPYGAILGAVIGEAIVGVVSANAAKMGEDFYEGQKKARSETGELTQTDLNQMLIDAAGGDFWVGLVTKMANIGIGGSNLIGRPAGALVTERLVATGLAARKPTIRTRAGAAEQAIEGQRSDYEKYLEAQKEFNLRTGEVEGGGVSFSTPFTDEVARNAKQNADILNNLINEHTSRVVDSFNKQEINAKTYAENMEFVEKGTLLITKAYVILADSFDGAGEGYDYLTDTIIKGTKEQRDYITRLIGDITVLKDSMDDVIKSSRGIEGISDTIRERTQELATYLAGVERAQILQEWEIPTIVNQEELNLENLNTVIEKARELQEEFLQMMQDEFAKTDEEIQTVIESYKAFFILRDTGEYLKVEGLEPGFIGKAKQQLEEEGGIATSTFGIKEIDATQGAFMTAYQSTLQKLLSAFGDYWQPDLQAMGIIFEDGTDVLHLDNLVMQLAMQELIDVNRKQLDGIYNLPSGANFFVPSQTLEYAYNAGLNAAGTGGGVGAGGMIEDTDIIPDDISDKIGGLPEHVKKRLADRQRARLENFLAADSKVAKGGEGVGIRADPRRGRGTGVVREEEPLDMLDFMKGLLKTFSKGEFPWLGGGRGLEGPGTTGLGKRMLKTDDFKVPEVSANLNLEVSTSVQLVVDGQVLATAILPFLYEELLRFEGVGGTINKSIIL</sequence>
<feature type="domain" description="Phage tail tape measure protein" evidence="2">
    <location>
        <begin position="186"/>
        <end position="340"/>
    </location>
</feature>
<evidence type="ECO:0000313" key="3">
    <source>
        <dbReference type="EMBL" id="KKN52735.1"/>
    </source>
</evidence>
<gene>
    <name evidence="3" type="ORF">LCGC14_0609720</name>
</gene>
<name>A0A0F9R871_9ZZZZ</name>
<protein>
    <recommendedName>
        <fullName evidence="2">Phage tail tape measure protein domain-containing protein</fullName>
    </recommendedName>
</protein>
<accession>A0A0F9R871</accession>
<dbReference type="AlphaFoldDB" id="A0A0F9R871"/>
<feature type="coiled-coil region" evidence="1">
    <location>
        <begin position="852"/>
        <end position="882"/>
    </location>
</feature>
<evidence type="ECO:0000259" key="2">
    <source>
        <dbReference type="Pfam" id="PF10145"/>
    </source>
</evidence>
<reference evidence="3" key="1">
    <citation type="journal article" date="2015" name="Nature">
        <title>Complex archaea that bridge the gap between prokaryotes and eukaryotes.</title>
        <authorList>
            <person name="Spang A."/>
            <person name="Saw J.H."/>
            <person name="Jorgensen S.L."/>
            <person name="Zaremba-Niedzwiedzka K."/>
            <person name="Martijn J."/>
            <person name="Lind A.E."/>
            <person name="van Eijk R."/>
            <person name="Schleper C."/>
            <person name="Guy L."/>
            <person name="Ettema T.J."/>
        </authorList>
    </citation>
    <scope>NUCLEOTIDE SEQUENCE</scope>
</reference>
<keyword evidence="1" id="KW-0175">Coiled coil</keyword>
<dbReference type="InterPro" id="IPR010090">
    <property type="entry name" value="Phage_tape_meas"/>
</dbReference>
<feature type="non-terminal residue" evidence="3">
    <location>
        <position position="1"/>
    </location>
</feature>
<dbReference type="NCBIfam" id="TIGR01760">
    <property type="entry name" value="tape_meas_TP901"/>
    <property type="match status" value="1"/>
</dbReference>